<dbReference type="Proteomes" id="UP000636505">
    <property type="component" value="Unassembled WGS sequence"/>
</dbReference>
<keyword evidence="5 10" id="KW-1133">Transmembrane helix</keyword>
<reference evidence="13" key="1">
    <citation type="submission" date="2020-10" db="EMBL/GenBank/DDBJ databases">
        <authorList>
            <person name="Castelo-Branco R."/>
            <person name="Eusebio N."/>
            <person name="Adriana R."/>
            <person name="Vieira A."/>
            <person name="Brugerolle De Fraissinette N."/>
            <person name="Rezende De Castro R."/>
            <person name="Schneider M.P."/>
            <person name="Vasconcelos V."/>
            <person name="Leao P.N."/>
        </authorList>
    </citation>
    <scope>NUCLEOTIDE SEQUENCE</scope>
    <source>
        <strain evidence="13">LEGE 07310</strain>
    </source>
</reference>
<keyword evidence="9" id="KW-1208">Phospholipid metabolism</keyword>
<keyword evidence="2" id="KW-0444">Lipid biosynthesis</keyword>
<dbReference type="EMBL" id="JADEXG010000001">
    <property type="protein sequence ID" value="MBE9075738.1"/>
    <property type="molecule type" value="Genomic_DNA"/>
</dbReference>
<evidence type="ECO:0000256" key="10">
    <source>
        <dbReference type="SAM" id="Phobius"/>
    </source>
</evidence>
<feature type="transmembrane region" description="Helical" evidence="10">
    <location>
        <begin position="78"/>
        <end position="99"/>
    </location>
</feature>
<evidence type="ECO:0000256" key="7">
    <source>
        <dbReference type="ARBA" id="ARBA00023136"/>
    </source>
</evidence>
<dbReference type="InterPro" id="IPR036637">
    <property type="entry name" value="Phosphohistidine_dom_sf"/>
</dbReference>
<keyword evidence="8" id="KW-0594">Phospholipid biosynthesis</keyword>
<keyword evidence="6" id="KW-0443">Lipid metabolism</keyword>
<dbReference type="Pfam" id="PF01326">
    <property type="entry name" value="PPDK_N"/>
    <property type="match status" value="1"/>
</dbReference>
<evidence type="ECO:0000256" key="2">
    <source>
        <dbReference type="ARBA" id="ARBA00022516"/>
    </source>
</evidence>
<dbReference type="Pfam" id="PF02660">
    <property type="entry name" value="G3P_acyltransf"/>
    <property type="match status" value="1"/>
</dbReference>
<dbReference type="GO" id="GO:0043772">
    <property type="term" value="F:acyl-phosphate glycerol-3-phosphate acyltransferase activity"/>
    <property type="evidence" value="ECO:0007669"/>
    <property type="project" value="InterPro"/>
</dbReference>
<evidence type="ECO:0000256" key="4">
    <source>
        <dbReference type="ARBA" id="ARBA00022692"/>
    </source>
</evidence>
<dbReference type="GO" id="GO:0008654">
    <property type="term" value="P:phospholipid biosynthetic process"/>
    <property type="evidence" value="ECO:0007669"/>
    <property type="project" value="UniProtKB-KW"/>
</dbReference>
<feature type="transmembrane region" description="Helical" evidence="10">
    <location>
        <begin position="7"/>
        <end position="27"/>
    </location>
</feature>
<dbReference type="Gene3D" id="3.30.470.20">
    <property type="entry name" value="ATP-grasp fold, B domain"/>
    <property type="match status" value="1"/>
</dbReference>
<accession>A0A8J7ASV7</accession>
<evidence type="ECO:0000313" key="14">
    <source>
        <dbReference type="Proteomes" id="UP000636505"/>
    </source>
</evidence>
<feature type="transmembrane region" description="Helical" evidence="10">
    <location>
        <begin position="119"/>
        <end position="137"/>
    </location>
</feature>
<dbReference type="PANTHER" id="PTHR43615:SF1">
    <property type="entry name" value="PPDK_N DOMAIN-CONTAINING PROTEIN"/>
    <property type="match status" value="1"/>
</dbReference>
<gene>
    <name evidence="13" type="ORF">IQ241_00220</name>
</gene>
<evidence type="ECO:0000256" key="6">
    <source>
        <dbReference type="ARBA" id="ARBA00023098"/>
    </source>
</evidence>
<protein>
    <submittedName>
        <fullName evidence="13">Glycerol-3-phosphate acyltransferase</fullName>
    </submittedName>
</protein>
<evidence type="ECO:0000256" key="3">
    <source>
        <dbReference type="ARBA" id="ARBA00022679"/>
    </source>
</evidence>
<evidence type="ECO:0000313" key="13">
    <source>
        <dbReference type="EMBL" id="MBE9075738.1"/>
    </source>
</evidence>
<keyword evidence="3" id="KW-0808">Transferase</keyword>
<dbReference type="RefSeq" id="WP_193904535.1">
    <property type="nucleotide sequence ID" value="NZ_JADEXG010000001.1"/>
</dbReference>
<feature type="transmembrane region" description="Helical" evidence="10">
    <location>
        <begin position="47"/>
        <end position="66"/>
    </location>
</feature>
<proteinExistence type="predicted"/>
<dbReference type="GO" id="GO:0016301">
    <property type="term" value="F:kinase activity"/>
    <property type="evidence" value="ECO:0007669"/>
    <property type="project" value="InterPro"/>
</dbReference>
<dbReference type="Pfam" id="PF00391">
    <property type="entry name" value="PEP-utilizers"/>
    <property type="match status" value="1"/>
</dbReference>
<evidence type="ECO:0000256" key="5">
    <source>
        <dbReference type="ARBA" id="ARBA00022989"/>
    </source>
</evidence>
<dbReference type="SUPFAM" id="SSF56059">
    <property type="entry name" value="Glutathione synthetase ATP-binding domain-like"/>
    <property type="match status" value="1"/>
</dbReference>
<dbReference type="InterPro" id="IPR003811">
    <property type="entry name" value="G3P_acylTferase_PlsY"/>
</dbReference>
<dbReference type="GO" id="GO:0005524">
    <property type="term" value="F:ATP binding"/>
    <property type="evidence" value="ECO:0007669"/>
    <property type="project" value="InterPro"/>
</dbReference>
<dbReference type="InterPro" id="IPR008279">
    <property type="entry name" value="PEP-util_enz_mobile_dom"/>
</dbReference>
<dbReference type="InterPro" id="IPR002192">
    <property type="entry name" value="PPDK_AMP/ATP-bd"/>
</dbReference>
<dbReference type="PANTHER" id="PTHR43615">
    <property type="entry name" value="PHOSPHOENOLPYRUVATE SYNTHASE-RELATED"/>
    <property type="match status" value="1"/>
</dbReference>
<dbReference type="InterPro" id="IPR051549">
    <property type="entry name" value="PEP_Utilizing_Enz"/>
</dbReference>
<dbReference type="AlphaFoldDB" id="A0A8J7ASV7"/>
<dbReference type="SUPFAM" id="SSF52009">
    <property type="entry name" value="Phosphohistidine domain"/>
    <property type="match status" value="1"/>
</dbReference>
<keyword evidence="13" id="KW-0012">Acyltransferase</keyword>
<comment type="caution">
    <text evidence="13">The sequence shown here is derived from an EMBL/GenBank/DDBJ whole genome shotgun (WGS) entry which is preliminary data.</text>
</comment>
<dbReference type="Gene3D" id="3.50.30.10">
    <property type="entry name" value="Phosphohistidine domain"/>
    <property type="match status" value="1"/>
</dbReference>
<feature type="domain" description="Pyruvate phosphate dikinase AMP/ATP-binding" evidence="12">
    <location>
        <begin position="260"/>
        <end position="454"/>
    </location>
</feature>
<dbReference type="GO" id="GO:0005886">
    <property type="term" value="C:plasma membrane"/>
    <property type="evidence" value="ECO:0007669"/>
    <property type="project" value="InterPro"/>
</dbReference>
<keyword evidence="4 10" id="KW-0812">Transmembrane</keyword>
<sequence length="977" mass="105880">MAQVYGALLIFIFCPILGGLPLSGWIVRGLTGKRLAQIGTGNVGVSAAFYHGGTAVGVISVVAEALKGIGAVAIAQYFFGADPVWPILALIALVMGRYWMGRGAGATNVTWGFIFYDPVIAGLTLLISLVSFTLFRLRHQGRLVPLILLPILTGLRYGDGSRVLAVACLSGLLAWIYQQLSDDLDLPEQAGESRRMFQFFRGGRALQPLSQKLRPEKVGTKAATLSQLTAWGYPVPPGYVLPAGDDPTLLVELINPLPSQPVVARSSAVGEDLLTASAAGQYLSILDLTSGEELEAAIAACFNAYNRPAARRYRRDRGLPEGGMSVLVQRQVPGVFSGVAFSRDPVAQAGNAVVIEALPGAATQVVSGQVTPERYRVSIDDRLIDPDQSWLPPAEQTPAIQGHGQVPANLLQQVAFLARHLEARYHGLPQDVEWSFDGEQLWVLQSRPITNLSPIWTRKIAAEVIPGVIPPLTWSINRPLTCGVWGQLFTLVLKQRAAGIDFEQTASLRYSRAYFNATLLGDLFRRMGLPPESLDFLTRGAGFSRPPLTATLRNLPGLLRLARQEWRLPQDFARADQQQFGPALARIEAAGETSPQDWLQRVETILALLEQATYFNILAPLGLALRQALLKVDASELSSRSNPEVQSMTELSAIATQLRPLLSRLDSPPEPSSAWATLSEQPEAQPVFEQVDRFLDRYGYLSEVATDISVPTWREAPHQVRALLVQMASGPDAEATVSADASSHSSSDTSAQPVAARWKVRQVQTRLDLKGRVAEVYNRLLAALRACFIELEQGWLRQGKFQAEGDIFFLTRAEVQSLVTQPDWPAAQAEIAQRRAGRDRDAALAQVPYLVYGDSSGPHPPTPDESLAALPSSSLKGIGASPGLVEGTIRILTRLDMTAEVDRQTVLVVPYTDAGWVPLLARAGGLIAEVGGQLSHGAIVAREYGIPAVMDVTAATQSLTDGQRVRLDGWHGTIEIL</sequence>
<organism evidence="13 14">
    <name type="scientific">Vasconcelosia minhoensis LEGE 07310</name>
    <dbReference type="NCBI Taxonomy" id="915328"/>
    <lineage>
        <taxon>Bacteria</taxon>
        <taxon>Bacillati</taxon>
        <taxon>Cyanobacteriota</taxon>
        <taxon>Cyanophyceae</taxon>
        <taxon>Nodosilineales</taxon>
        <taxon>Cymatolegaceae</taxon>
        <taxon>Vasconcelosia</taxon>
        <taxon>Vasconcelosia minhoensis</taxon>
    </lineage>
</organism>
<dbReference type="Gene3D" id="3.30.1490.20">
    <property type="entry name" value="ATP-grasp fold, A domain"/>
    <property type="match status" value="1"/>
</dbReference>
<feature type="domain" description="PEP-utilising enzyme mobile" evidence="11">
    <location>
        <begin position="903"/>
        <end position="972"/>
    </location>
</feature>
<dbReference type="SMART" id="SM01207">
    <property type="entry name" value="G3P_acyltransf"/>
    <property type="match status" value="1"/>
</dbReference>
<evidence type="ECO:0000259" key="12">
    <source>
        <dbReference type="Pfam" id="PF01326"/>
    </source>
</evidence>
<evidence type="ECO:0000256" key="9">
    <source>
        <dbReference type="ARBA" id="ARBA00023264"/>
    </source>
</evidence>
<keyword evidence="14" id="KW-1185">Reference proteome</keyword>
<evidence type="ECO:0000256" key="1">
    <source>
        <dbReference type="ARBA" id="ARBA00022475"/>
    </source>
</evidence>
<name>A0A8J7ASV7_9CYAN</name>
<keyword evidence="1" id="KW-1003">Cell membrane</keyword>
<keyword evidence="7 10" id="KW-0472">Membrane</keyword>
<dbReference type="InterPro" id="IPR013815">
    <property type="entry name" value="ATP_grasp_subdomain_1"/>
</dbReference>
<evidence type="ECO:0000259" key="11">
    <source>
        <dbReference type="Pfam" id="PF00391"/>
    </source>
</evidence>
<evidence type="ECO:0000256" key="8">
    <source>
        <dbReference type="ARBA" id="ARBA00023209"/>
    </source>
</evidence>